<protein>
    <submittedName>
        <fullName evidence="1">Uncharacterized protein</fullName>
    </submittedName>
</protein>
<reference evidence="1 2" key="1">
    <citation type="journal article" date="2014" name="Genome Announc.">
        <title>The Genome Sequence of Bifidobacterium moukalabense DSM 27321 Highlights the Close Phylogenetic Relatedness with the Bifidobacterium dentium Taxon.</title>
        <authorList>
            <person name="Lugli G.A."/>
            <person name="Duranti S."/>
            <person name="Milani C."/>
            <person name="Turroni F."/>
            <person name="Viappiani A."/>
            <person name="Mangifesta M."/>
            <person name="van Sinderen D."/>
            <person name="Ventura M."/>
        </authorList>
    </citation>
    <scope>NUCLEOTIDE SEQUENCE [LARGE SCALE GENOMIC DNA]</scope>
    <source>
        <strain evidence="1 2">DSM 27321</strain>
    </source>
</reference>
<dbReference type="Proteomes" id="UP000019155">
    <property type="component" value="Unassembled WGS sequence"/>
</dbReference>
<dbReference type="GeneID" id="97502540"/>
<comment type="caution">
    <text evidence="1">The sequence shown here is derived from an EMBL/GenBank/DDBJ whole genome shotgun (WGS) entry which is preliminary data.</text>
</comment>
<dbReference type="EMBL" id="AZMV01000001">
    <property type="protein sequence ID" value="ETY72232.1"/>
    <property type="molecule type" value="Genomic_DNA"/>
</dbReference>
<proteinExistence type="predicted"/>
<gene>
    <name evidence="1" type="ORF">BMOU_0246</name>
</gene>
<dbReference type="PATRIC" id="fig|1435051.3.peg.242"/>
<dbReference type="OrthoDB" id="3235470at2"/>
<sequence>MAGRQESVLIGVDTQYRVAEAIYLRWHRNGHRHPRPWNEMDHGDREPWRRIAMDAIRTFHLSPEMRDMLDDAYDEGYDDASRPEEDTE</sequence>
<dbReference type="RefSeq" id="WP_034873973.1">
    <property type="nucleotide sequence ID" value="NZ_AZMV01000001.1"/>
</dbReference>
<accession>W4NAY1</accession>
<keyword evidence="2" id="KW-1185">Reference proteome</keyword>
<name>W4NAY1_9BIFI</name>
<dbReference type="AlphaFoldDB" id="W4NAY1"/>
<evidence type="ECO:0000313" key="1">
    <source>
        <dbReference type="EMBL" id="ETY72232.1"/>
    </source>
</evidence>
<evidence type="ECO:0000313" key="2">
    <source>
        <dbReference type="Proteomes" id="UP000019155"/>
    </source>
</evidence>
<organism evidence="1 2">
    <name type="scientific">Bifidobacterium moukalabense DSM 27321</name>
    <dbReference type="NCBI Taxonomy" id="1435051"/>
    <lineage>
        <taxon>Bacteria</taxon>
        <taxon>Bacillati</taxon>
        <taxon>Actinomycetota</taxon>
        <taxon>Actinomycetes</taxon>
        <taxon>Bifidobacteriales</taxon>
        <taxon>Bifidobacteriaceae</taxon>
        <taxon>Bifidobacterium</taxon>
    </lineage>
</organism>
<dbReference type="STRING" id="1435051.BMOU_0246"/>